<proteinExistence type="predicted"/>
<dbReference type="Pfam" id="PF06338">
    <property type="entry name" value="ComK"/>
    <property type="match status" value="1"/>
</dbReference>
<dbReference type="GO" id="GO:0030420">
    <property type="term" value="P:establishment of competence for transformation"/>
    <property type="evidence" value="ECO:0007669"/>
    <property type="project" value="InterPro"/>
</dbReference>
<protein>
    <submittedName>
        <fullName evidence="1">Competence protein ComK</fullName>
    </submittedName>
</protein>
<evidence type="ECO:0000313" key="1">
    <source>
        <dbReference type="EMBL" id="SDH64339.1"/>
    </source>
</evidence>
<dbReference type="OrthoDB" id="2417337at2"/>
<reference evidence="1 2" key="1">
    <citation type="submission" date="2016-10" db="EMBL/GenBank/DDBJ databases">
        <authorList>
            <person name="de Groot N.N."/>
        </authorList>
    </citation>
    <scope>NUCLEOTIDE SEQUENCE [LARGE SCALE GENOMIC DNA]</scope>
    <source>
        <strain evidence="2">P4B,CCM 7963,CECT 7998,DSM 25260,IBRC-M 10614,KCTC 13821</strain>
    </source>
</reference>
<keyword evidence="2" id="KW-1185">Reference proteome</keyword>
<name>A0A1G8E3X3_9BACI</name>
<dbReference type="AlphaFoldDB" id="A0A1G8E3X3"/>
<dbReference type="Proteomes" id="UP000199017">
    <property type="component" value="Unassembled WGS sequence"/>
</dbReference>
<dbReference type="RefSeq" id="WP_091580903.1">
    <property type="nucleotide sequence ID" value="NZ_FNDU01000002.1"/>
</dbReference>
<evidence type="ECO:0000313" key="2">
    <source>
        <dbReference type="Proteomes" id="UP000199017"/>
    </source>
</evidence>
<organism evidence="1 2">
    <name type="scientific">Alteribacillus bidgolensis</name>
    <dbReference type="NCBI Taxonomy" id="930129"/>
    <lineage>
        <taxon>Bacteria</taxon>
        <taxon>Bacillati</taxon>
        <taxon>Bacillota</taxon>
        <taxon>Bacilli</taxon>
        <taxon>Bacillales</taxon>
        <taxon>Bacillaceae</taxon>
        <taxon>Alteribacillus</taxon>
    </lineage>
</organism>
<accession>A0A1G8E3X3</accession>
<sequence length="160" mass="18295">MTSFAFSDNYLISPNTMAVSPFFEEGGQSRIYERNRDIMVVGESAMNIISEGCLLGGASYDGRRDAVKYRTDLKCKLPVPMNVLKRIGAMPTHSPRTEECHWLFPYHIKSINPDHDTKFHSEVVFLDGQTLRVNVSPYSLKLQKMRATEAFSIFFYEDAR</sequence>
<gene>
    <name evidence="1" type="ORF">SAMN05216352_10253</name>
</gene>
<dbReference type="EMBL" id="FNDU01000002">
    <property type="protein sequence ID" value="SDH64339.1"/>
    <property type="molecule type" value="Genomic_DNA"/>
</dbReference>
<dbReference type="STRING" id="930129.SAMN05216352_10253"/>
<dbReference type="InterPro" id="IPR010461">
    <property type="entry name" value="ComK"/>
</dbReference>